<dbReference type="PANTHER" id="PTHR35179:SF2">
    <property type="entry name" value="START DOMAIN-CONTAINING PROTEIN"/>
    <property type="match status" value="1"/>
</dbReference>
<dbReference type="STRING" id="743788.S8DQ73"/>
<feature type="region of interest" description="Disordered" evidence="1">
    <location>
        <begin position="239"/>
        <end position="284"/>
    </location>
</feature>
<reference evidence="2 3" key="1">
    <citation type="journal article" date="2012" name="Science">
        <title>The Paleozoic origin of enzymatic lignin decomposition reconstructed from 31 fungal genomes.</title>
        <authorList>
            <person name="Floudas D."/>
            <person name="Binder M."/>
            <person name="Riley R."/>
            <person name="Barry K."/>
            <person name="Blanchette R.A."/>
            <person name="Henrissat B."/>
            <person name="Martinez A.T."/>
            <person name="Otillar R."/>
            <person name="Spatafora J.W."/>
            <person name="Yadav J.S."/>
            <person name="Aerts A."/>
            <person name="Benoit I."/>
            <person name="Boyd A."/>
            <person name="Carlson A."/>
            <person name="Copeland A."/>
            <person name="Coutinho P.M."/>
            <person name="de Vries R.P."/>
            <person name="Ferreira P."/>
            <person name="Findley K."/>
            <person name="Foster B."/>
            <person name="Gaskell J."/>
            <person name="Glotzer D."/>
            <person name="Gorecki P."/>
            <person name="Heitman J."/>
            <person name="Hesse C."/>
            <person name="Hori C."/>
            <person name="Igarashi K."/>
            <person name="Jurgens J.A."/>
            <person name="Kallen N."/>
            <person name="Kersten P."/>
            <person name="Kohler A."/>
            <person name="Kuees U."/>
            <person name="Kumar T.K.A."/>
            <person name="Kuo A."/>
            <person name="LaButti K."/>
            <person name="Larrondo L.F."/>
            <person name="Lindquist E."/>
            <person name="Ling A."/>
            <person name="Lombard V."/>
            <person name="Lucas S."/>
            <person name="Lundell T."/>
            <person name="Martin R."/>
            <person name="McLaughlin D.J."/>
            <person name="Morgenstern I."/>
            <person name="Morin E."/>
            <person name="Murat C."/>
            <person name="Nagy L.G."/>
            <person name="Nolan M."/>
            <person name="Ohm R.A."/>
            <person name="Patyshakuliyeva A."/>
            <person name="Rokas A."/>
            <person name="Ruiz-Duenas F.J."/>
            <person name="Sabat G."/>
            <person name="Salamov A."/>
            <person name="Samejima M."/>
            <person name="Schmutz J."/>
            <person name="Slot J.C."/>
            <person name="St John F."/>
            <person name="Stenlid J."/>
            <person name="Sun H."/>
            <person name="Sun S."/>
            <person name="Syed K."/>
            <person name="Tsang A."/>
            <person name="Wiebenga A."/>
            <person name="Young D."/>
            <person name="Pisabarro A."/>
            <person name="Eastwood D.C."/>
            <person name="Martin F."/>
            <person name="Cullen D."/>
            <person name="Grigoriev I.V."/>
            <person name="Hibbett D.S."/>
        </authorList>
    </citation>
    <scope>NUCLEOTIDE SEQUENCE</scope>
    <source>
        <strain evidence="3">FP-58527</strain>
    </source>
</reference>
<dbReference type="PANTHER" id="PTHR35179">
    <property type="entry name" value="PROTEIN CBG02620"/>
    <property type="match status" value="1"/>
</dbReference>
<dbReference type="Proteomes" id="UP000015241">
    <property type="component" value="Unassembled WGS sequence"/>
</dbReference>
<keyword evidence="3" id="KW-1185">Reference proteome</keyword>
<organism evidence="2 3">
    <name type="scientific">Fomitopsis schrenkii</name>
    <name type="common">Brown rot fungus</name>
    <dbReference type="NCBI Taxonomy" id="2126942"/>
    <lineage>
        <taxon>Eukaryota</taxon>
        <taxon>Fungi</taxon>
        <taxon>Dikarya</taxon>
        <taxon>Basidiomycota</taxon>
        <taxon>Agaricomycotina</taxon>
        <taxon>Agaricomycetes</taxon>
        <taxon>Polyporales</taxon>
        <taxon>Fomitopsis</taxon>
    </lineage>
</organism>
<dbReference type="HOGENOM" id="CLU_030046_0_1_1"/>
<dbReference type="InParanoid" id="S8DQ73"/>
<evidence type="ECO:0000256" key="1">
    <source>
        <dbReference type="SAM" id="MobiDB-lite"/>
    </source>
</evidence>
<evidence type="ECO:0000313" key="2">
    <source>
        <dbReference type="EMBL" id="EPS94817.1"/>
    </source>
</evidence>
<dbReference type="eggNOG" id="ENOG502R6JX">
    <property type="taxonomic scope" value="Eukaryota"/>
</dbReference>
<name>S8DQ73_FOMSC</name>
<evidence type="ECO:0000313" key="3">
    <source>
        <dbReference type="Proteomes" id="UP000015241"/>
    </source>
</evidence>
<dbReference type="EMBL" id="KE504222">
    <property type="protein sequence ID" value="EPS94817.1"/>
    <property type="molecule type" value="Genomic_DNA"/>
</dbReference>
<accession>S8DQ73</accession>
<feature type="compositionally biased region" description="Basic residues" evidence="1">
    <location>
        <begin position="14"/>
        <end position="26"/>
    </location>
</feature>
<evidence type="ECO:0008006" key="4">
    <source>
        <dbReference type="Google" id="ProtNLM"/>
    </source>
</evidence>
<protein>
    <recommendedName>
        <fullName evidence="4">Geranylgeranyl pyrophosphate synthetase</fullName>
    </recommendedName>
</protein>
<gene>
    <name evidence="2" type="ORF">FOMPIDRAFT_91296</name>
</gene>
<proteinExistence type="predicted"/>
<sequence length="425" mass="47613">MSSTVPPVPTNKSAKSKKAKNDRKRHNGLESSPLMVLDRPADIAAAISEDRISIEDMTYIGSYSWVDSTEPTIVVPGSPAVWHDRRTPYTVPPDRVTFMYEDAYRMPQYPNLARMRAIDIMTAEKGIQVDWPSVDFITDRNALRKLLKWAGDTSGKDFRIDLELAGERTVFLNRWEAKTRNRLGPQEQSYGFAFEKASTHPAPDCQGTTGHHRISSYGFGGLRMIVSYEVDACIAAETTSTGPHANAGNARRRAPKSAPASSPRPPVSPPNNAGPSTSAGSHKGLKTLQIVRGGKEVSQRSLIELKSSSTISWMDVYPQLYFGQIPYLYQGLHLRGRFTRITKRALSEEDITRRDSALEAKFCKVRNALRTIQALVIQHGHQTRLSLVYESNQGRRLEVYKRVSKASCLPQEILQRFEIKWAKPV</sequence>
<dbReference type="AlphaFoldDB" id="S8DQ73"/>
<dbReference type="OrthoDB" id="420564at2759"/>
<feature type="region of interest" description="Disordered" evidence="1">
    <location>
        <begin position="1"/>
        <end position="32"/>
    </location>
</feature>